<reference evidence="2" key="1">
    <citation type="journal article" date="2022" name="bioRxiv">
        <title>Sequencing and chromosome-scale assembly of the giantPleurodeles waltlgenome.</title>
        <authorList>
            <person name="Brown T."/>
            <person name="Elewa A."/>
            <person name="Iarovenko S."/>
            <person name="Subramanian E."/>
            <person name="Araus A.J."/>
            <person name="Petzold A."/>
            <person name="Susuki M."/>
            <person name="Suzuki K.-i.T."/>
            <person name="Hayashi T."/>
            <person name="Toyoda A."/>
            <person name="Oliveira C."/>
            <person name="Osipova E."/>
            <person name="Leigh N.D."/>
            <person name="Simon A."/>
            <person name="Yun M.H."/>
        </authorList>
    </citation>
    <scope>NUCLEOTIDE SEQUENCE</scope>
    <source>
        <strain evidence="2">20211129_DDA</strain>
        <tissue evidence="2">Liver</tissue>
    </source>
</reference>
<evidence type="ECO:0000256" key="1">
    <source>
        <dbReference type="SAM" id="MobiDB-lite"/>
    </source>
</evidence>
<organism evidence="2 3">
    <name type="scientific">Pleurodeles waltl</name>
    <name type="common">Iberian ribbed newt</name>
    <dbReference type="NCBI Taxonomy" id="8319"/>
    <lineage>
        <taxon>Eukaryota</taxon>
        <taxon>Metazoa</taxon>
        <taxon>Chordata</taxon>
        <taxon>Craniata</taxon>
        <taxon>Vertebrata</taxon>
        <taxon>Euteleostomi</taxon>
        <taxon>Amphibia</taxon>
        <taxon>Batrachia</taxon>
        <taxon>Caudata</taxon>
        <taxon>Salamandroidea</taxon>
        <taxon>Salamandridae</taxon>
        <taxon>Pleurodelinae</taxon>
        <taxon>Pleurodeles</taxon>
    </lineage>
</organism>
<accession>A0AAV7NQI2</accession>
<proteinExistence type="predicted"/>
<sequence length="142" mass="16206">MGSCVKGGRLIPTGDQDVRKREDELETEGQSDVERRVKVQQEEAGPDREARKTVRTEDKGNHNWRQTRSGPERRIPQYSHSTFPEERGSTRYGLILASNSCPINGKQGKQGEVRKIRKRHLIKRGQTQHDYPVGLVVMEGRS</sequence>
<evidence type="ECO:0000313" key="3">
    <source>
        <dbReference type="Proteomes" id="UP001066276"/>
    </source>
</evidence>
<evidence type="ECO:0000313" key="2">
    <source>
        <dbReference type="EMBL" id="KAJ1117205.1"/>
    </source>
</evidence>
<keyword evidence="3" id="KW-1185">Reference proteome</keyword>
<feature type="region of interest" description="Disordered" evidence="1">
    <location>
        <begin position="1"/>
        <end position="87"/>
    </location>
</feature>
<protein>
    <submittedName>
        <fullName evidence="2">Uncharacterized protein</fullName>
    </submittedName>
</protein>
<dbReference type="EMBL" id="JANPWB010000012">
    <property type="protein sequence ID" value="KAJ1117205.1"/>
    <property type="molecule type" value="Genomic_DNA"/>
</dbReference>
<dbReference type="AlphaFoldDB" id="A0AAV7NQI2"/>
<comment type="caution">
    <text evidence="2">The sequence shown here is derived from an EMBL/GenBank/DDBJ whole genome shotgun (WGS) entry which is preliminary data.</text>
</comment>
<name>A0AAV7NQI2_PLEWA</name>
<dbReference type="Proteomes" id="UP001066276">
    <property type="component" value="Chromosome 8"/>
</dbReference>
<feature type="compositionally biased region" description="Basic and acidic residues" evidence="1">
    <location>
        <begin position="32"/>
        <end position="61"/>
    </location>
</feature>
<gene>
    <name evidence="2" type="ORF">NDU88_005405</name>
</gene>